<evidence type="ECO:0000313" key="5">
    <source>
        <dbReference type="Proteomes" id="UP000011958"/>
    </source>
</evidence>
<dbReference type="PANTHER" id="PTHR14221:SF0">
    <property type="entry name" value="WD REPEAT-CONTAINING PROTEIN 44"/>
    <property type="match status" value="1"/>
</dbReference>
<keyword evidence="5" id="KW-1185">Reference proteome</keyword>
<dbReference type="RefSeq" id="XP_007873552.1">
    <property type="nucleotide sequence ID" value="XM_007875361.1"/>
</dbReference>
<dbReference type="PANTHER" id="PTHR14221">
    <property type="entry name" value="WD REPEAT DOMAIN 44"/>
    <property type="match status" value="1"/>
</dbReference>
<dbReference type="InterPro" id="IPR015943">
    <property type="entry name" value="WD40/YVTN_repeat-like_dom_sf"/>
</dbReference>
<keyword evidence="2" id="KW-0677">Repeat</keyword>
<dbReference type="PROSITE" id="PS50294">
    <property type="entry name" value="WD_REPEATS_REGION"/>
    <property type="match status" value="2"/>
</dbReference>
<evidence type="ECO:0000313" key="4">
    <source>
        <dbReference type="EMBL" id="EMR10342.1"/>
    </source>
</evidence>
<dbReference type="eggNOG" id="KOG0283">
    <property type="taxonomic scope" value="Eukaryota"/>
</dbReference>
<feature type="repeat" description="WD" evidence="3">
    <location>
        <begin position="276"/>
        <end position="311"/>
    </location>
</feature>
<dbReference type="InterPro" id="IPR036322">
    <property type="entry name" value="WD40_repeat_dom_sf"/>
</dbReference>
<feature type="repeat" description="WD" evidence="3">
    <location>
        <begin position="430"/>
        <end position="459"/>
    </location>
</feature>
<protein>
    <recommendedName>
        <fullName evidence="6">WD repeat-containing protein 44</fullName>
    </recommendedName>
</protein>
<dbReference type="SUPFAM" id="SSF50978">
    <property type="entry name" value="WD40 repeat-like"/>
    <property type="match status" value="1"/>
</dbReference>
<dbReference type="Proteomes" id="UP000011958">
    <property type="component" value="Unassembled WGS sequence"/>
</dbReference>
<dbReference type="SMART" id="SM00320">
    <property type="entry name" value="WD40"/>
    <property type="match status" value="6"/>
</dbReference>
<dbReference type="PROSITE" id="PS50082">
    <property type="entry name" value="WD_REPEATS_2"/>
    <property type="match status" value="4"/>
</dbReference>
<sequence length="598" mass="68762">MDPISLHILTSKVNLVNDIKKKRKKVIAYSDFSLKKSCNLQDDVIFHGENFQNKKNVFSFLFKNNKDSKKISKNYQSCSQKTEGFPTKTSIQLKKLNSLRSSLFLKYIKVKTNHKSKHNYHKLFFAQELYSPSSLKSPVLRESLSFSEFISSEVPIKIPCHKSGAIWAMKFSKDGKYLATGGQDMILRVWMVIGAKDSFDNNKKDRRPKTISVDEDYSTYKELPAPVFFPDPIHEYVGHKLDVLDLSWSKNNFLLSSSMDKTVRLWHVSRKECLCCFEHNDFVTSIAFHPLDDRYFLSGSLDCKLRFWNIKEKNILFWNELPELITAVAFSPDGRMAIAGSFNGLCMFYETKGLRYHTQIHIKSSKGKNSKGSKITGIEAISNVSDNTGDTKLLITSNDSRIRIYNMRDKSLEFKLKGNQNTCGQIRATFSDDAKHVICGSEDKQVYIWKLDNESIVKKNEQSLQHFEVDSNIITVAIFAPIKSKDLLVASGDPIYSSCMNFRRPSNYHNNNISIVSKCQFENFFINKPINENLGNLNENSEHNHGDIIICADYSGKIKVFRYDCASIYREIDTISEKSIKKYKFFNLFKKNCIQISN</sequence>
<reference evidence="5" key="1">
    <citation type="journal article" date="2016" name="Nat. Commun.">
        <title>Genome analysis of three Pneumocystis species reveals adaptation mechanisms to life exclusively in mammalian hosts.</title>
        <authorList>
            <person name="Ma L."/>
            <person name="Chen Z."/>
            <person name="Huang D.W."/>
            <person name="Kutty G."/>
            <person name="Ishihara M."/>
            <person name="Wang H."/>
            <person name="Abouelleil A."/>
            <person name="Bishop L."/>
            <person name="Davey E."/>
            <person name="Deng R."/>
            <person name="Deng X."/>
            <person name="Fan L."/>
            <person name="Fantoni G."/>
            <person name="Fitzgerald M."/>
            <person name="Gogineni E."/>
            <person name="Goldberg J.M."/>
            <person name="Handley G."/>
            <person name="Hu X."/>
            <person name="Huber C."/>
            <person name="Jiao X."/>
            <person name="Jones K."/>
            <person name="Levin J.Z."/>
            <person name="Liu Y."/>
            <person name="Macdonald P."/>
            <person name="Melnikov A."/>
            <person name="Raley C."/>
            <person name="Sassi M."/>
            <person name="Sherman B.T."/>
            <person name="Song X."/>
            <person name="Sykes S."/>
            <person name="Tran B."/>
            <person name="Walsh L."/>
            <person name="Xia Y."/>
            <person name="Yang J."/>
            <person name="Young S."/>
            <person name="Zeng Q."/>
            <person name="Zheng X."/>
            <person name="Stephens R."/>
            <person name="Nusbaum C."/>
            <person name="Birren B.W."/>
            <person name="Azadi P."/>
            <person name="Lempicki R.A."/>
            <person name="Cuomo C.A."/>
            <person name="Kovacs J.A."/>
        </authorList>
    </citation>
    <scope>NUCLEOTIDE SEQUENCE [LARGE SCALE GENOMIC DNA]</scope>
    <source>
        <strain evidence="5">B123</strain>
    </source>
</reference>
<evidence type="ECO:0000256" key="2">
    <source>
        <dbReference type="ARBA" id="ARBA00022737"/>
    </source>
</evidence>
<dbReference type="OrthoDB" id="1932312at2759"/>
<feature type="repeat" description="WD" evidence="3">
    <location>
        <begin position="236"/>
        <end position="269"/>
    </location>
</feature>
<dbReference type="VEuPathDB" id="FungiDB:PNEG_01595"/>
<gene>
    <name evidence="4" type="ORF">PNEG_01595</name>
</gene>
<keyword evidence="1 3" id="KW-0853">WD repeat</keyword>
<evidence type="ECO:0000256" key="1">
    <source>
        <dbReference type="ARBA" id="ARBA00022574"/>
    </source>
</evidence>
<dbReference type="InterPro" id="IPR001680">
    <property type="entry name" value="WD40_rpt"/>
</dbReference>
<name>M7NSU6_PNEMU</name>
<dbReference type="OMA" id="CHIKEES"/>
<evidence type="ECO:0008006" key="6">
    <source>
        <dbReference type="Google" id="ProtNLM"/>
    </source>
</evidence>
<dbReference type="InterPro" id="IPR040324">
    <property type="entry name" value="WDR44/Dgr2"/>
</dbReference>
<dbReference type="AlphaFoldDB" id="M7NSU6"/>
<dbReference type="HOGENOM" id="CLU_004759_4_1_1"/>
<dbReference type="STRING" id="1069680.M7NSU6"/>
<proteinExistence type="predicted"/>
<dbReference type="Pfam" id="PF00400">
    <property type="entry name" value="WD40"/>
    <property type="match status" value="5"/>
</dbReference>
<evidence type="ECO:0000256" key="3">
    <source>
        <dbReference type="PROSITE-ProRule" id="PRU00221"/>
    </source>
</evidence>
<feature type="repeat" description="WD" evidence="3">
    <location>
        <begin position="163"/>
        <end position="190"/>
    </location>
</feature>
<organism evidence="4 5">
    <name type="scientific">Pneumocystis murina (strain B123)</name>
    <name type="common">Mouse pneumocystis pneumonia agent</name>
    <name type="synonym">Pneumocystis carinii f. sp. muris</name>
    <dbReference type="NCBI Taxonomy" id="1069680"/>
    <lineage>
        <taxon>Eukaryota</taxon>
        <taxon>Fungi</taxon>
        <taxon>Dikarya</taxon>
        <taxon>Ascomycota</taxon>
        <taxon>Taphrinomycotina</taxon>
        <taxon>Pneumocystomycetes</taxon>
        <taxon>Pneumocystaceae</taxon>
        <taxon>Pneumocystis</taxon>
    </lineage>
</organism>
<dbReference type="GeneID" id="19895290"/>
<dbReference type="Gene3D" id="2.130.10.10">
    <property type="entry name" value="YVTN repeat-like/Quinoprotein amine dehydrogenase"/>
    <property type="match status" value="1"/>
</dbReference>
<comment type="caution">
    <text evidence="4">The sequence shown here is derived from an EMBL/GenBank/DDBJ whole genome shotgun (WGS) entry which is preliminary data.</text>
</comment>
<dbReference type="EMBL" id="AFWA02000004">
    <property type="protein sequence ID" value="EMR10342.1"/>
    <property type="molecule type" value="Genomic_DNA"/>
</dbReference>
<accession>M7NSU6</accession>